<dbReference type="RefSeq" id="WP_059052429.1">
    <property type="nucleotide sequence ID" value="NZ_LOJF01000001.1"/>
</dbReference>
<dbReference type="InterPro" id="IPR046257">
    <property type="entry name" value="DUF6290"/>
</dbReference>
<dbReference type="Pfam" id="PF19807">
    <property type="entry name" value="DUF6290"/>
    <property type="match status" value="1"/>
</dbReference>
<proteinExistence type="predicted"/>
<keyword evidence="2" id="KW-1185">Reference proteome</keyword>
<evidence type="ECO:0000313" key="2">
    <source>
        <dbReference type="Proteomes" id="UP000054078"/>
    </source>
</evidence>
<accession>A0A100YWN5</accession>
<organism evidence="1 2">
    <name type="scientific">Tractidigestivibacter scatoligenes</name>
    <name type="common">Olsenella scatoligenes</name>
    <dbReference type="NCBI Taxonomy" id="1299998"/>
    <lineage>
        <taxon>Bacteria</taxon>
        <taxon>Bacillati</taxon>
        <taxon>Actinomycetota</taxon>
        <taxon>Coriobacteriia</taxon>
        <taxon>Coriobacteriales</taxon>
        <taxon>Atopobiaceae</taxon>
        <taxon>Tractidigestivibacter</taxon>
    </lineage>
</organism>
<protein>
    <submittedName>
        <fullName evidence="1">Antitoxin</fullName>
    </submittedName>
</protein>
<name>A0A100YWN5_TRASO</name>
<evidence type="ECO:0000313" key="1">
    <source>
        <dbReference type="EMBL" id="KUH58802.1"/>
    </source>
</evidence>
<sequence length="75" mass="8564">MAMEATTIRFEPEEKSWIQAYADFVGRTFSDVVREAALEMVEDAADRQAYEDALAADDGMRYSMDEVKRMAMEAE</sequence>
<reference evidence="1 2" key="1">
    <citation type="submission" date="2015-12" db="EMBL/GenBank/DDBJ databases">
        <title>Draft Genome Sequence of Olsenella scatoligenes SK9K4T; a Producer of 3-Methylindole- (skatole) and 4-Methylphenol- (p-cresol) Isolated from Pig Feces.</title>
        <authorList>
            <person name="Li X."/>
            <person name="Borg B."/>
            <person name="Canibe N."/>
        </authorList>
    </citation>
    <scope>NUCLEOTIDE SEQUENCE [LARGE SCALE GENOMIC DNA]</scope>
    <source>
        <strain evidence="1 2">SK9K4</strain>
    </source>
</reference>
<dbReference type="EMBL" id="LOJF01000001">
    <property type="protein sequence ID" value="KUH58802.1"/>
    <property type="molecule type" value="Genomic_DNA"/>
</dbReference>
<dbReference type="STRING" id="1299998.AUL39_00110"/>
<dbReference type="Proteomes" id="UP000054078">
    <property type="component" value="Unassembled WGS sequence"/>
</dbReference>
<gene>
    <name evidence="1" type="ORF">AUL39_00110</name>
</gene>
<comment type="caution">
    <text evidence="1">The sequence shown here is derived from an EMBL/GenBank/DDBJ whole genome shotgun (WGS) entry which is preliminary data.</text>
</comment>
<dbReference type="NCBIfam" id="NF046040">
    <property type="entry name" value="RelB_antitoxin"/>
    <property type="match status" value="1"/>
</dbReference>
<dbReference type="OrthoDB" id="3192713at2"/>
<dbReference type="AlphaFoldDB" id="A0A100YWN5"/>